<reference evidence="1" key="1">
    <citation type="submission" date="2014-11" db="EMBL/GenBank/DDBJ databases">
        <authorList>
            <person name="Amaro Gonzalez C."/>
        </authorList>
    </citation>
    <scope>NUCLEOTIDE SEQUENCE</scope>
</reference>
<reference evidence="1" key="2">
    <citation type="journal article" date="2015" name="Fish Shellfish Immunol.">
        <title>Early steps in the European eel (Anguilla anguilla)-Vibrio vulnificus interaction in the gills: Role of the RtxA13 toxin.</title>
        <authorList>
            <person name="Callol A."/>
            <person name="Pajuelo D."/>
            <person name="Ebbesson L."/>
            <person name="Teles M."/>
            <person name="MacKenzie S."/>
            <person name="Amaro C."/>
        </authorList>
    </citation>
    <scope>NUCLEOTIDE SEQUENCE</scope>
</reference>
<dbReference type="EMBL" id="GBXM01069256">
    <property type="protein sequence ID" value="JAH39321.1"/>
    <property type="molecule type" value="Transcribed_RNA"/>
</dbReference>
<sequence length="33" mass="3900">MMMMMMMMMTKEATAQDLDLQDNKRVDIKSDTN</sequence>
<dbReference type="AlphaFoldDB" id="A0A0E9SDG8"/>
<proteinExistence type="predicted"/>
<evidence type="ECO:0000313" key="1">
    <source>
        <dbReference type="EMBL" id="JAH39321.1"/>
    </source>
</evidence>
<organism evidence="1">
    <name type="scientific">Anguilla anguilla</name>
    <name type="common">European freshwater eel</name>
    <name type="synonym">Muraena anguilla</name>
    <dbReference type="NCBI Taxonomy" id="7936"/>
    <lineage>
        <taxon>Eukaryota</taxon>
        <taxon>Metazoa</taxon>
        <taxon>Chordata</taxon>
        <taxon>Craniata</taxon>
        <taxon>Vertebrata</taxon>
        <taxon>Euteleostomi</taxon>
        <taxon>Actinopterygii</taxon>
        <taxon>Neopterygii</taxon>
        <taxon>Teleostei</taxon>
        <taxon>Anguilliformes</taxon>
        <taxon>Anguillidae</taxon>
        <taxon>Anguilla</taxon>
    </lineage>
</organism>
<protein>
    <submittedName>
        <fullName evidence="1">Uncharacterized protein</fullName>
    </submittedName>
</protein>
<name>A0A0E9SDG8_ANGAN</name>
<accession>A0A0E9SDG8</accession>